<comment type="cofactor">
    <cofactor evidence="2 10">
        <name>Mg(2+)</name>
        <dbReference type="ChEBI" id="CHEBI:18420"/>
    </cofactor>
</comment>
<dbReference type="InterPro" id="IPR051090">
    <property type="entry name" value="Inositol_monoP_superfamily"/>
</dbReference>
<accession>A0A8J6NJV5</accession>
<comment type="caution">
    <text evidence="11">The sequence shown here is derived from an EMBL/GenBank/DDBJ whole genome shotgun (WGS) entry which is preliminary data.</text>
</comment>
<evidence type="ECO:0000313" key="12">
    <source>
        <dbReference type="Proteomes" id="UP000614469"/>
    </source>
</evidence>
<name>A0A8J6NJV5_9CHLR</name>
<feature type="binding site" evidence="10">
    <location>
        <position position="123"/>
    </location>
    <ligand>
        <name>Mg(2+)</name>
        <dbReference type="ChEBI" id="CHEBI:18420"/>
        <label>1</label>
        <note>catalytic</note>
    </ligand>
</feature>
<evidence type="ECO:0000256" key="1">
    <source>
        <dbReference type="ARBA" id="ARBA00001033"/>
    </source>
</evidence>
<dbReference type="CDD" id="cd01517">
    <property type="entry name" value="PAP_phosphatase"/>
    <property type="match status" value="1"/>
</dbReference>
<dbReference type="PRINTS" id="PR00377">
    <property type="entry name" value="IMPHPHTASES"/>
</dbReference>
<protein>
    <submittedName>
        <fullName evidence="11">3'(2'),5'-bisphosphate nucleotidase</fullName>
        <ecNumber evidence="11">3.1.3.7</ecNumber>
    </submittedName>
</protein>
<dbReference type="GO" id="GO:0052834">
    <property type="term" value="F:inositol monophosphate phosphatase activity"/>
    <property type="evidence" value="ECO:0007669"/>
    <property type="project" value="UniProtKB-EC"/>
</dbReference>
<dbReference type="GO" id="GO:0000103">
    <property type="term" value="P:sulfate assimilation"/>
    <property type="evidence" value="ECO:0007669"/>
    <property type="project" value="TreeGrafter"/>
</dbReference>
<dbReference type="Pfam" id="PF00459">
    <property type="entry name" value="Inositol_P"/>
    <property type="match status" value="1"/>
</dbReference>
<gene>
    <name evidence="11" type="ORF">H8E29_06820</name>
</gene>
<dbReference type="AlphaFoldDB" id="A0A8J6NJV5"/>
<evidence type="ECO:0000256" key="5">
    <source>
        <dbReference type="ARBA" id="ARBA00022801"/>
    </source>
</evidence>
<evidence type="ECO:0000256" key="3">
    <source>
        <dbReference type="ARBA" id="ARBA00009759"/>
    </source>
</evidence>
<sequence>MIDLNDPEIIFALNAVQKASQLIQMVQTETAASALTKGDKSPVTVADFASQALVSYLLMVDFPDAVLVGEEASDALKEEGAEHLLEQVTAYAARFIPEAKPASVCEWIDRGAADSANRFWTLDPIDGTKGFIRGDQYAVALALVEEGDVKIGVLGCPNLTDGFISEPGGEGSLLIAVRGEGTWLTSIAGFEKNDWKRIQASPRAEGVEARLMRSFESGHTDVSKIDQFASALGTQAEPVRMDSQVKYAVLAAGAGEIILRLLSPKMPDYQEKIWDQAAGSLVLEEAGGRISDLSGKPLDFSSGRKLVNNRGVLATNGLLHEAALKALKDVGA</sequence>
<keyword evidence="4 10" id="KW-0479">Metal-binding</keyword>
<evidence type="ECO:0000256" key="6">
    <source>
        <dbReference type="ARBA" id="ARBA00022842"/>
    </source>
</evidence>
<dbReference type="PANTHER" id="PTHR43200">
    <property type="entry name" value="PHOSPHATASE"/>
    <property type="match status" value="1"/>
</dbReference>
<evidence type="ECO:0000256" key="9">
    <source>
        <dbReference type="ARBA" id="ARBA00044484"/>
    </source>
</evidence>
<evidence type="ECO:0000256" key="4">
    <source>
        <dbReference type="ARBA" id="ARBA00022723"/>
    </source>
</evidence>
<feature type="binding site" evidence="10">
    <location>
        <position position="70"/>
    </location>
    <ligand>
        <name>Mg(2+)</name>
        <dbReference type="ChEBI" id="CHEBI:18420"/>
        <label>1</label>
        <note>catalytic</note>
    </ligand>
</feature>
<dbReference type="PROSITE" id="PS00630">
    <property type="entry name" value="IMP_2"/>
    <property type="match status" value="1"/>
</dbReference>
<dbReference type="SUPFAM" id="SSF56655">
    <property type="entry name" value="Carbohydrate phosphatase"/>
    <property type="match status" value="1"/>
</dbReference>
<dbReference type="GO" id="GO:0046872">
    <property type="term" value="F:metal ion binding"/>
    <property type="evidence" value="ECO:0007669"/>
    <property type="project" value="UniProtKB-KW"/>
</dbReference>
<dbReference type="Gene3D" id="3.40.190.80">
    <property type="match status" value="1"/>
</dbReference>
<dbReference type="Proteomes" id="UP000614469">
    <property type="component" value="Unassembled WGS sequence"/>
</dbReference>
<dbReference type="InterPro" id="IPR020583">
    <property type="entry name" value="Inositol_monoP_metal-BS"/>
</dbReference>
<dbReference type="InterPro" id="IPR020550">
    <property type="entry name" value="Inositol_monophosphatase_CS"/>
</dbReference>
<dbReference type="EMBL" id="JACNJN010000085">
    <property type="protein sequence ID" value="MBC8334957.1"/>
    <property type="molecule type" value="Genomic_DNA"/>
</dbReference>
<evidence type="ECO:0000256" key="7">
    <source>
        <dbReference type="ARBA" id="ARBA00044466"/>
    </source>
</evidence>
<dbReference type="GO" id="GO:0046854">
    <property type="term" value="P:phosphatidylinositol phosphate biosynthetic process"/>
    <property type="evidence" value="ECO:0007669"/>
    <property type="project" value="InterPro"/>
</dbReference>
<evidence type="ECO:0000313" key="11">
    <source>
        <dbReference type="EMBL" id="MBC8334957.1"/>
    </source>
</evidence>
<dbReference type="GO" id="GO:0008441">
    <property type="term" value="F:3'(2'),5'-bisphosphate nucleotidase activity"/>
    <property type="evidence" value="ECO:0007669"/>
    <property type="project" value="UniProtKB-EC"/>
</dbReference>
<dbReference type="Gene3D" id="3.30.540.10">
    <property type="entry name" value="Fructose-1,6-Bisphosphatase, subunit A, domain 1"/>
    <property type="match status" value="1"/>
</dbReference>
<feature type="binding site" evidence="10">
    <location>
        <position position="126"/>
    </location>
    <ligand>
        <name>Mg(2+)</name>
        <dbReference type="ChEBI" id="CHEBI:18420"/>
        <label>1</label>
        <note>catalytic</note>
    </ligand>
</feature>
<feature type="binding site" evidence="10">
    <location>
        <position position="125"/>
    </location>
    <ligand>
        <name>Mg(2+)</name>
        <dbReference type="ChEBI" id="CHEBI:18420"/>
        <label>1</label>
        <note>catalytic</note>
    </ligand>
</feature>
<dbReference type="NCBIfam" id="TIGR01330">
    <property type="entry name" value="bisphos_HAL2"/>
    <property type="match status" value="1"/>
</dbReference>
<evidence type="ECO:0000256" key="2">
    <source>
        <dbReference type="ARBA" id="ARBA00001946"/>
    </source>
</evidence>
<comment type="similarity">
    <text evidence="3">Belongs to the inositol monophosphatase superfamily.</text>
</comment>
<dbReference type="EC" id="3.1.3.7" evidence="11"/>
<dbReference type="PANTHER" id="PTHR43200:SF6">
    <property type="entry name" value="3'(2'),5'-BISPHOSPHATE NUCLEOTIDASE"/>
    <property type="match status" value="1"/>
</dbReference>
<comment type="catalytic activity">
    <reaction evidence="1">
        <text>a myo-inositol phosphate + H2O = myo-inositol + phosphate</text>
        <dbReference type="Rhea" id="RHEA:24056"/>
        <dbReference type="ChEBI" id="CHEBI:15377"/>
        <dbReference type="ChEBI" id="CHEBI:17268"/>
        <dbReference type="ChEBI" id="CHEBI:43474"/>
        <dbReference type="ChEBI" id="CHEBI:84139"/>
        <dbReference type="EC" id="3.1.3.25"/>
    </reaction>
</comment>
<comment type="catalytic activity">
    <reaction evidence="9">
        <text>3'-phosphoadenylyl sulfate + H2O = adenosine 5'-phosphosulfate + phosphate</text>
        <dbReference type="Rhea" id="RHEA:77639"/>
        <dbReference type="ChEBI" id="CHEBI:15377"/>
        <dbReference type="ChEBI" id="CHEBI:43474"/>
        <dbReference type="ChEBI" id="CHEBI:58243"/>
        <dbReference type="ChEBI" id="CHEBI:58339"/>
        <dbReference type="EC" id="3.1.3.7"/>
    </reaction>
    <physiologicalReaction direction="left-to-right" evidence="9">
        <dbReference type="Rhea" id="RHEA:77640"/>
    </physiologicalReaction>
</comment>
<evidence type="ECO:0000256" key="10">
    <source>
        <dbReference type="PIRSR" id="PIRSR600760-2"/>
    </source>
</evidence>
<feature type="binding site" evidence="10">
    <location>
        <position position="275"/>
    </location>
    <ligand>
        <name>Mg(2+)</name>
        <dbReference type="ChEBI" id="CHEBI:18420"/>
        <label>1</label>
        <note>catalytic</note>
    </ligand>
</feature>
<proteinExistence type="inferred from homology"/>
<keyword evidence="6 10" id="KW-0460">Magnesium</keyword>
<dbReference type="PROSITE" id="PS00629">
    <property type="entry name" value="IMP_1"/>
    <property type="match status" value="1"/>
</dbReference>
<dbReference type="InterPro" id="IPR006239">
    <property type="entry name" value="DPNP"/>
</dbReference>
<comment type="catalytic activity">
    <reaction evidence="8">
        <text>adenosine 3',5'-bisphosphate + H2O = AMP + phosphate</text>
        <dbReference type="Rhea" id="RHEA:10040"/>
        <dbReference type="ChEBI" id="CHEBI:15377"/>
        <dbReference type="ChEBI" id="CHEBI:43474"/>
        <dbReference type="ChEBI" id="CHEBI:58343"/>
        <dbReference type="ChEBI" id="CHEBI:456215"/>
        <dbReference type="EC" id="3.1.3.7"/>
    </reaction>
    <physiologicalReaction direction="left-to-right" evidence="8">
        <dbReference type="Rhea" id="RHEA:10041"/>
    </physiologicalReaction>
</comment>
<reference evidence="11 12" key="1">
    <citation type="submission" date="2020-08" db="EMBL/GenBank/DDBJ databases">
        <title>Bridging the membrane lipid divide: bacteria of the FCB group superphylum have the potential to synthesize archaeal ether lipids.</title>
        <authorList>
            <person name="Villanueva L."/>
            <person name="Von Meijenfeldt F.A.B."/>
            <person name="Westbye A.B."/>
            <person name="Yadav S."/>
            <person name="Hopmans E.C."/>
            <person name="Dutilh B.E."/>
            <person name="Sinninghe Damste J.S."/>
        </authorList>
    </citation>
    <scope>NUCLEOTIDE SEQUENCE [LARGE SCALE GENOMIC DNA]</scope>
    <source>
        <strain evidence="11">NIOZ-UU36</strain>
    </source>
</reference>
<keyword evidence="5 11" id="KW-0378">Hydrolase</keyword>
<evidence type="ECO:0000256" key="8">
    <source>
        <dbReference type="ARBA" id="ARBA00044479"/>
    </source>
</evidence>
<organism evidence="11 12">
    <name type="scientific">Candidatus Desulfolinea nitratireducens</name>
    <dbReference type="NCBI Taxonomy" id="2841698"/>
    <lineage>
        <taxon>Bacteria</taxon>
        <taxon>Bacillati</taxon>
        <taxon>Chloroflexota</taxon>
        <taxon>Anaerolineae</taxon>
        <taxon>Anaerolineales</taxon>
        <taxon>Anaerolineales incertae sedis</taxon>
        <taxon>Candidatus Desulfolinea</taxon>
    </lineage>
</organism>
<dbReference type="InterPro" id="IPR000760">
    <property type="entry name" value="Inositol_monophosphatase-like"/>
</dbReference>
<comment type="catalytic activity">
    <reaction evidence="7">
        <text>adenosine 2',5'-bisphosphate + H2O = AMP + phosphate</text>
        <dbReference type="Rhea" id="RHEA:77643"/>
        <dbReference type="ChEBI" id="CHEBI:15377"/>
        <dbReference type="ChEBI" id="CHEBI:43474"/>
        <dbReference type="ChEBI" id="CHEBI:194156"/>
        <dbReference type="ChEBI" id="CHEBI:456215"/>
        <dbReference type="EC" id="3.1.3.7"/>
    </reaction>
    <physiologicalReaction direction="left-to-right" evidence="7">
        <dbReference type="Rhea" id="RHEA:77644"/>
    </physiologicalReaction>
</comment>